<sequence>MTTTFDRERVRGSAETLKEKRLELSALAIPPGRGWDPQRDAMAAVLATQPGGITEVIAKLDSIQVILDELPPSPSANRVAAFNELYNRITRRVDTAIRTGVNQPDFLELLDVQFAKRYFAALDLWNQDDEATPDVWEVLFKRGHDMKMSRLTAAMLGVNAHINHDLSLALIGTWNELGAPTDDTIHPDYLLVNQIFYEEIPPLRRGFSTRWQLEIDEFVGPLDDWTQRMLVTVTRAHAWDQGRHLWALRNDAEDFEEARRAMDRAASLVAEFAIVGDRVVNTAGSGVTRLWHAFRRVVGRHPKVSA</sequence>
<name>A0ABW6WYY2_9ACTN</name>
<comment type="caution">
    <text evidence="1">The sequence shown here is derived from an EMBL/GenBank/DDBJ whole genome shotgun (WGS) entry which is preliminary data.</text>
</comment>
<keyword evidence="2" id="KW-1185">Reference proteome</keyword>
<gene>
    <name evidence="1" type="ORF">ACFY35_49080</name>
</gene>
<dbReference type="Pfam" id="PF19458">
    <property type="entry name" value="DUF5995"/>
    <property type="match status" value="1"/>
</dbReference>
<accession>A0ABW6WYY2</accession>
<dbReference type="Proteomes" id="UP001602245">
    <property type="component" value="Unassembled WGS sequence"/>
</dbReference>
<organism evidence="1 2">
    <name type="scientific">Paractinoplanes globisporus</name>
    <dbReference type="NCBI Taxonomy" id="113565"/>
    <lineage>
        <taxon>Bacteria</taxon>
        <taxon>Bacillati</taxon>
        <taxon>Actinomycetota</taxon>
        <taxon>Actinomycetes</taxon>
        <taxon>Micromonosporales</taxon>
        <taxon>Micromonosporaceae</taxon>
        <taxon>Paractinoplanes</taxon>
    </lineage>
</organism>
<evidence type="ECO:0000313" key="2">
    <source>
        <dbReference type="Proteomes" id="UP001602245"/>
    </source>
</evidence>
<protein>
    <submittedName>
        <fullName evidence="1">DUF5995 family protein</fullName>
    </submittedName>
</protein>
<reference evidence="1 2" key="1">
    <citation type="submission" date="2024-10" db="EMBL/GenBank/DDBJ databases">
        <title>The Natural Products Discovery Center: Release of the First 8490 Sequenced Strains for Exploring Actinobacteria Biosynthetic Diversity.</title>
        <authorList>
            <person name="Kalkreuter E."/>
            <person name="Kautsar S.A."/>
            <person name="Yang D."/>
            <person name="Bader C.D."/>
            <person name="Teijaro C.N."/>
            <person name="Fluegel L."/>
            <person name="Davis C.M."/>
            <person name="Simpson J.R."/>
            <person name="Lauterbach L."/>
            <person name="Steele A.D."/>
            <person name="Gui C."/>
            <person name="Meng S."/>
            <person name="Li G."/>
            <person name="Viehrig K."/>
            <person name="Ye F."/>
            <person name="Su P."/>
            <person name="Kiefer A.F."/>
            <person name="Nichols A."/>
            <person name="Cepeda A.J."/>
            <person name="Yan W."/>
            <person name="Fan B."/>
            <person name="Jiang Y."/>
            <person name="Adhikari A."/>
            <person name="Zheng C.-J."/>
            <person name="Schuster L."/>
            <person name="Cowan T.M."/>
            <person name="Smanski M.J."/>
            <person name="Chevrette M.G."/>
            <person name="De Carvalho L.P.S."/>
            <person name="Shen B."/>
        </authorList>
    </citation>
    <scope>NUCLEOTIDE SEQUENCE [LARGE SCALE GENOMIC DNA]</scope>
    <source>
        <strain evidence="1 2">NPDC000087</strain>
    </source>
</reference>
<evidence type="ECO:0000313" key="1">
    <source>
        <dbReference type="EMBL" id="MFF5297436.1"/>
    </source>
</evidence>
<dbReference type="InterPro" id="IPR046037">
    <property type="entry name" value="DUF5995"/>
</dbReference>
<proteinExistence type="predicted"/>
<dbReference type="EMBL" id="JBIAZU010000011">
    <property type="protein sequence ID" value="MFF5297436.1"/>
    <property type="molecule type" value="Genomic_DNA"/>
</dbReference>
<dbReference type="RefSeq" id="WP_020511949.1">
    <property type="nucleotide sequence ID" value="NZ_JBIAZU010000011.1"/>
</dbReference>